<dbReference type="KEGG" id="ahm:TL08_20965"/>
<sequence length="420" mass="44588">MRRRSLFVGALITLVVAGFQAPPAIAQPPIDDSVDIRVSSTGITTAPDTLPAGNATLNISTDDPEGTWLHLIRLNRGESLEDYLANLRTAYGDDDEAGLEARRAMAESVQLLGGAIVEDIPVTVDMVVMPGRHYLVDVQDATEPDLAERVRPVDVGWTAASLPSALANIGPDSRPAEVAVGSPHSGRHAAMQPPGVDTTDLDPLSTSTWEQRPEEPSTDARPSRQQIIEIAGDHGIVFSQQWEWKWEAGELVQSGEVQSSDAQTASSALITIADTPEGTRFQVTGQPTSGRPIVLMNWSGQHNEAILAPVRPGTTPEDLDRFFQSIGGGAQAEQVDSPFIGSGNGSAPISPGRIMTFTADYPPGEYAVISYVENLETGVMSSAEGTHALITIAPPVTQSLPEDSIVDSEESSVSTEVEPS</sequence>
<dbReference type="EMBL" id="CP014859">
    <property type="protein sequence ID" value="AOS64984.1"/>
    <property type="molecule type" value="Genomic_DNA"/>
</dbReference>
<feature type="signal peptide" evidence="2">
    <location>
        <begin position="1"/>
        <end position="26"/>
    </location>
</feature>
<reference evidence="4" key="1">
    <citation type="submission" date="2016-03" db="EMBL/GenBank/DDBJ databases">
        <title>Complete genome sequence of the type strain Actinoalloteichus hymeniacidonis DSM 45092.</title>
        <authorList>
            <person name="Schaffert L."/>
            <person name="Albersmeier A."/>
            <person name="Winkler A."/>
            <person name="Kalinowski J."/>
            <person name="Zotchev S."/>
            <person name="Ruckert C."/>
        </authorList>
    </citation>
    <scope>NUCLEOTIDE SEQUENCE [LARGE SCALE GENOMIC DNA]</scope>
    <source>
        <strain evidence="4">HPA177(T) (DSM 45092(T))</strain>
    </source>
</reference>
<feature type="region of interest" description="Disordered" evidence="1">
    <location>
        <begin position="173"/>
        <end position="223"/>
    </location>
</feature>
<keyword evidence="4" id="KW-1185">Reference proteome</keyword>
<protein>
    <submittedName>
        <fullName evidence="3">Uncharacterized protein</fullName>
    </submittedName>
</protein>
<feature type="region of interest" description="Disordered" evidence="1">
    <location>
        <begin position="400"/>
        <end position="420"/>
    </location>
</feature>
<dbReference type="AlphaFoldDB" id="A0AAC9HSX0"/>
<feature type="compositionally biased region" description="Low complexity" evidence="1">
    <location>
        <begin position="411"/>
        <end position="420"/>
    </location>
</feature>
<organism evidence="3 4">
    <name type="scientific">Actinoalloteichus hymeniacidonis</name>
    <dbReference type="NCBI Taxonomy" id="340345"/>
    <lineage>
        <taxon>Bacteria</taxon>
        <taxon>Bacillati</taxon>
        <taxon>Actinomycetota</taxon>
        <taxon>Actinomycetes</taxon>
        <taxon>Pseudonocardiales</taxon>
        <taxon>Pseudonocardiaceae</taxon>
        <taxon>Actinoalloteichus</taxon>
    </lineage>
</organism>
<evidence type="ECO:0000256" key="1">
    <source>
        <dbReference type="SAM" id="MobiDB-lite"/>
    </source>
</evidence>
<evidence type="ECO:0000313" key="3">
    <source>
        <dbReference type="EMBL" id="AOS64984.1"/>
    </source>
</evidence>
<name>A0AAC9HSX0_9PSEU</name>
<feature type="compositionally biased region" description="Low complexity" evidence="1">
    <location>
        <begin position="197"/>
        <end position="208"/>
    </location>
</feature>
<dbReference type="Proteomes" id="UP000095210">
    <property type="component" value="Chromosome"/>
</dbReference>
<proteinExistence type="predicted"/>
<dbReference type="RefSeq" id="WP_069851381.1">
    <property type="nucleotide sequence ID" value="NZ_CP014859.1"/>
</dbReference>
<evidence type="ECO:0000256" key="2">
    <source>
        <dbReference type="SAM" id="SignalP"/>
    </source>
</evidence>
<keyword evidence="2" id="KW-0732">Signal</keyword>
<evidence type="ECO:0000313" key="4">
    <source>
        <dbReference type="Proteomes" id="UP000095210"/>
    </source>
</evidence>
<feature type="chain" id="PRO_5041972381" evidence="2">
    <location>
        <begin position="27"/>
        <end position="420"/>
    </location>
</feature>
<gene>
    <name evidence="3" type="ORF">TL08_20965</name>
</gene>
<accession>A0AAC9HSX0</accession>